<name>A0A9W8DXI2_9FUNG</name>
<dbReference type="PANTHER" id="PTHR11247">
    <property type="entry name" value="PALMITOYL-PROTEIN THIOESTERASE/DOLICHYLDIPHOSPHATASE 1"/>
    <property type="match status" value="1"/>
</dbReference>
<dbReference type="PRINTS" id="PR00414">
    <property type="entry name" value="PPTHIESTRASE"/>
</dbReference>
<evidence type="ECO:0000256" key="4">
    <source>
        <dbReference type="ARBA" id="ARBA00022729"/>
    </source>
</evidence>
<dbReference type="Proteomes" id="UP001150569">
    <property type="component" value="Unassembled WGS sequence"/>
</dbReference>
<dbReference type="FunFam" id="3.40.50.1820:FF:000107">
    <property type="entry name" value="Palmitoyl-protein thioesterase 1"/>
    <property type="match status" value="1"/>
</dbReference>
<evidence type="ECO:0000256" key="9">
    <source>
        <dbReference type="SAM" id="SignalP"/>
    </source>
</evidence>
<keyword evidence="7" id="KW-0325">Glycoprotein</keyword>
<dbReference type="Pfam" id="PF02089">
    <property type="entry name" value="Palm_thioest"/>
    <property type="match status" value="1"/>
</dbReference>
<evidence type="ECO:0000256" key="2">
    <source>
        <dbReference type="ARBA" id="ARBA00012423"/>
    </source>
</evidence>
<sequence>MRLPTIPLAASVLGAVTLAAAVPAPVVVWHGMGDSAYSKDSMGALQRSLETALPGAYIHLVALGGDQNSDVTASFWGNVNNQVDTVCRDLQRLPQLSTGFHALGFSQGGLFLRAYVERCNTPPVRNLVTLGSPHGGIAAPPDCSDERDTWSCHTVMNQLRRRAYAWYFRDHVVQAQYYKDPQRLDEYYEYNVFLPSINNEIAPTHKVYRDRLRSLNRFVMVRYENDSMIVPPTTAWFASIEKDATVPLRETDGYRKDVLGLRTLDEQRRLVFLSFPGEHLQHNATLFDRDILPHLATPIDSVPIADTWWNWSQALFKWLVL</sequence>
<dbReference type="EMBL" id="JANBPT010000370">
    <property type="protein sequence ID" value="KAJ1922847.1"/>
    <property type="molecule type" value="Genomic_DNA"/>
</dbReference>
<evidence type="ECO:0000313" key="10">
    <source>
        <dbReference type="EMBL" id="KAJ1922847.1"/>
    </source>
</evidence>
<accession>A0A9W8DXI2</accession>
<dbReference type="GO" id="GO:0008474">
    <property type="term" value="F:palmitoyl-(protein) hydrolase activity"/>
    <property type="evidence" value="ECO:0007669"/>
    <property type="project" value="UniProtKB-EC"/>
</dbReference>
<protein>
    <recommendedName>
        <fullName evidence="3">Palmitoyl-protein thioesterase 1</fullName>
        <ecNumber evidence="2">3.1.2.22</ecNumber>
    </recommendedName>
    <alternativeName>
        <fullName evidence="8">Palmitoyl-protein hydrolase 1</fullName>
    </alternativeName>
</protein>
<dbReference type="SUPFAM" id="SSF53474">
    <property type="entry name" value="alpha/beta-Hydrolases"/>
    <property type="match status" value="1"/>
</dbReference>
<evidence type="ECO:0000256" key="3">
    <source>
        <dbReference type="ARBA" id="ARBA00014212"/>
    </source>
</evidence>
<evidence type="ECO:0000256" key="1">
    <source>
        <dbReference type="ARBA" id="ARBA00010758"/>
    </source>
</evidence>
<gene>
    <name evidence="10" type="ORF">IWQ60_006263</name>
</gene>
<evidence type="ECO:0000256" key="7">
    <source>
        <dbReference type="ARBA" id="ARBA00023180"/>
    </source>
</evidence>
<keyword evidence="5" id="KW-0378">Hydrolase</keyword>
<proteinExistence type="inferred from homology"/>
<feature type="signal peptide" evidence="9">
    <location>
        <begin position="1"/>
        <end position="21"/>
    </location>
</feature>
<dbReference type="Gene3D" id="3.40.50.1820">
    <property type="entry name" value="alpha/beta hydrolase"/>
    <property type="match status" value="1"/>
</dbReference>
<keyword evidence="4 9" id="KW-0732">Signal</keyword>
<comment type="similarity">
    <text evidence="1">Belongs to the palmitoyl-protein thioesterase family.</text>
</comment>
<dbReference type="AlphaFoldDB" id="A0A9W8DXI2"/>
<dbReference type="OrthoDB" id="10263094at2759"/>
<evidence type="ECO:0000313" key="11">
    <source>
        <dbReference type="Proteomes" id="UP001150569"/>
    </source>
</evidence>
<evidence type="ECO:0000256" key="6">
    <source>
        <dbReference type="ARBA" id="ARBA00023157"/>
    </source>
</evidence>
<evidence type="ECO:0000256" key="8">
    <source>
        <dbReference type="ARBA" id="ARBA00031934"/>
    </source>
</evidence>
<dbReference type="InterPro" id="IPR029058">
    <property type="entry name" value="AB_hydrolase_fold"/>
</dbReference>
<keyword evidence="11" id="KW-1185">Reference proteome</keyword>
<feature type="chain" id="PRO_5040884088" description="Palmitoyl-protein thioesterase 1" evidence="9">
    <location>
        <begin position="22"/>
        <end position="321"/>
    </location>
</feature>
<organism evidence="10 11">
    <name type="scientific">Tieghemiomyces parasiticus</name>
    <dbReference type="NCBI Taxonomy" id="78921"/>
    <lineage>
        <taxon>Eukaryota</taxon>
        <taxon>Fungi</taxon>
        <taxon>Fungi incertae sedis</taxon>
        <taxon>Zoopagomycota</taxon>
        <taxon>Kickxellomycotina</taxon>
        <taxon>Dimargaritomycetes</taxon>
        <taxon>Dimargaritales</taxon>
        <taxon>Dimargaritaceae</taxon>
        <taxon>Tieghemiomyces</taxon>
    </lineage>
</organism>
<dbReference type="PANTHER" id="PTHR11247:SF8">
    <property type="entry name" value="PALMITOYL-PROTEIN THIOESTERASE 1"/>
    <property type="match status" value="1"/>
</dbReference>
<comment type="caution">
    <text evidence="10">The sequence shown here is derived from an EMBL/GenBank/DDBJ whole genome shotgun (WGS) entry which is preliminary data.</text>
</comment>
<evidence type="ECO:0000256" key="5">
    <source>
        <dbReference type="ARBA" id="ARBA00022801"/>
    </source>
</evidence>
<dbReference type="EC" id="3.1.2.22" evidence="2"/>
<keyword evidence="6" id="KW-1015">Disulfide bond</keyword>
<reference evidence="10" key="1">
    <citation type="submission" date="2022-07" db="EMBL/GenBank/DDBJ databases">
        <title>Phylogenomic reconstructions and comparative analyses of Kickxellomycotina fungi.</title>
        <authorList>
            <person name="Reynolds N.K."/>
            <person name="Stajich J.E."/>
            <person name="Barry K."/>
            <person name="Grigoriev I.V."/>
            <person name="Crous P."/>
            <person name="Smith M.E."/>
        </authorList>
    </citation>
    <scope>NUCLEOTIDE SEQUENCE</scope>
    <source>
        <strain evidence="10">RSA 861</strain>
    </source>
</reference>
<dbReference type="InterPro" id="IPR002472">
    <property type="entry name" value="Palm_thioest"/>
</dbReference>